<sequence length="279" mass="30628">MNIHSTAVVHSDAVIHPSAIIGPYCVIGANVILEKDVQLLSHVVLDKNTHLQEGVCIYPFAVLGSAPQHTEYKDEPTKLVIGRNTKIREHVTIHRGTQQGGGLTCIGSFCMIMVGCHVGHDGHIGDHVMMANNAILGGHVEIEDKAVLGGMVAVHQMASIGKGAMIAGCSAVGGHVSPYTIAMGNRAKLAGLNLHRLKKDEVTFQEIQAFRETYRYLFKEESKMSFEFRIHNIPSEFMQYQTVREMHRFLSTRNKIRPICSSDQSGWGTTKSLSVSVEV</sequence>
<dbReference type="GO" id="GO:0008780">
    <property type="term" value="F:acyl-[acyl-carrier-protein]-UDP-N-acetylglucosamine O-acyltransferase activity"/>
    <property type="evidence" value="ECO:0007669"/>
    <property type="project" value="InterPro"/>
</dbReference>
<dbReference type="Pfam" id="PF13720">
    <property type="entry name" value="Acetyltransf_11"/>
    <property type="match status" value="1"/>
</dbReference>
<protein>
    <submittedName>
        <fullName evidence="9">Acyl-[acyl-carrier-protein]--UDP-N-acetylglucosamine O-acyltransferase</fullName>
    </submittedName>
</protein>
<accession>W6TF08</accession>
<keyword evidence="2" id="KW-0444">Lipid biosynthesis</keyword>
<evidence type="ECO:0000256" key="5">
    <source>
        <dbReference type="ARBA" id="ARBA00022737"/>
    </source>
</evidence>
<dbReference type="SUPFAM" id="SSF51161">
    <property type="entry name" value="Trimeric LpxA-like enzymes"/>
    <property type="match status" value="1"/>
</dbReference>
<keyword evidence="6" id="KW-0443">Lipid metabolism</keyword>
<dbReference type="EMBL" id="AWTR02000039">
    <property type="protein sequence ID" value="ETZ07514.1"/>
    <property type="molecule type" value="Genomic_DNA"/>
</dbReference>
<evidence type="ECO:0000256" key="6">
    <source>
        <dbReference type="ARBA" id="ARBA00023098"/>
    </source>
</evidence>
<keyword evidence="7" id="KW-0012">Acyltransferase</keyword>
<evidence type="ECO:0000313" key="9">
    <source>
        <dbReference type="EMBL" id="ETZ07514.1"/>
    </source>
</evidence>
<dbReference type="RefSeq" id="WP_024161051.1">
    <property type="nucleotide sequence ID" value="NZ_AWTR02000039.1"/>
</dbReference>
<dbReference type="NCBIfam" id="NF003657">
    <property type="entry name" value="PRK05289.1"/>
    <property type="match status" value="1"/>
</dbReference>
<keyword evidence="1" id="KW-0963">Cytoplasm</keyword>
<keyword evidence="4" id="KW-0808">Transferase</keyword>
<dbReference type="OrthoDB" id="9807278at2"/>
<dbReference type="InterPro" id="IPR018357">
    <property type="entry name" value="Hexapep_transf_CS"/>
</dbReference>
<dbReference type="Gene3D" id="2.160.10.10">
    <property type="entry name" value="Hexapeptide repeat proteins"/>
    <property type="match status" value="1"/>
</dbReference>
<comment type="caution">
    <text evidence="9">The sequence shown here is derived from an EMBL/GenBank/DDBJ whole genome shotgun (WGS) entry which is preliminary data.</text>
</comment>
<gene>
    <name evidence="9" type="ORF">P618_200303</name>
</gene>
<evidence type="ECO:0000256" key="1">
    <source>
        <dbReference type="ARBA" id="ARBA00022490"/>
    </source>
</evidence>
<keyword evidence="3" id="KW-0441">Lipid A biosynthesis</keyword>
<name>W6TF08_HOLOB</name>
<dbReference type="PIRSF" id="PIRSF000456">
    <property type="entry name" value="UDP-GlcNAc_acltr"/>
    <property type="match status" value="1"/>
</dbReference>
<dbReference type="Gene3D" id="1.20.1180.10">
    <property type="entry name" value="Udp N-acetylglucosamine O-acyltransferase, C-terminal domain"/>
    <property type="match status" value="1"/>
</dbReference>
<keyword evidence="10" id="KW-1185">Reference proteome</keyword>
<dbReference type="InterPro" id="IPR029098">
    <property type="entry name" value="Acetyltransf_C"/>
</dbReference>
<dbReference type="InterPro" id="IPR037157">
    <property type="entry name" value="Acetyltransf_C_sf"/>
</dbReference>
<dbReference type="AlphaFoldDB" id="W6TF08"/>
<dbReference type="eggNOG" id="COG1043">
    <property type="taxonomic scope" value="Bacteria"/>
</dbReference>
<evidence type="ECO:0000256" key="4">
    <source>
        <dbReference type="ARBA" id="ARBA00022679"/>
    </source>
</evidence>
<dbReference type="PANTHER" id="PTHR43480:SF1">
    <property type="entry name" value="ACYL-[ACYL-CARRIER-PROTEIN]--UDP-N-ACETYLGLUCOSAMINE O-ACYLTRANSFERASE, MITOCHONDRIAL-RELATED"/>
    <property type="match status" value="1"/>
</dbReference>
<organism evidence="9 10">
    <name type="scientific">Holospora obtusa F1</name>
    <dbReference type="NCBI Taxonomy" id="1399147"/>
    <lineage>
        <taxon>Bacteria</taxon>
        <taxon>Pseudomonadati</taxon>
        <taxon>Pseudomonadota</taxon>
        <taxon>Alphaproteobacteria</taxon>
        <taxon>Holosporales</taxon>
        <taxon>Holosporaceae</taxon>
        <taxon>Holospora</taxon>
    </lineage>
</organism>
<evidence type="ECO:0000256" key="7">
    <source>
        <dbReference type="ARBA" id="ARBA00023315"/>
    </source>
</evidence>
<dbReference type="GO" id="GO:0016020">
    <property type="term" value="C:membrane"/>
    <property type="evidence" value="ECO:0007669"/>
    <property type="project" value="GOC"/>
</dbReference>
<evidence type="ECO:0000259" key="8">
    <source>
        <dbReference type="Pfam" id="PF13720"/>
    </source>
</evidence>
<evidence type="ECO:0000256" key="3">
    <source>
        <dbReference type="ARBA" id="ARBA00022556"/>
    </source>
</evidence>
<dbReference type="STRING" id="1399147.P618_200303"/>
<dbReference type="PROSITE" id="PS00101">
    <property type="entry name" value="HEXAPEP_TRANSFERASES"/>
    <property type="match status" value="1"/>
</dbReference>
<reference evidence="9 10" key="1">
    <citation type="journal article" date="2014" name="FEMS Microbiol. Lett.">
        <title>Draft genome sequences of three Holospora species (Holospora obtusa, Holospora undulata, and Holospora elegans), endonuclear symbiotic bacteria of the ciliate Paramecium caudatum.</title>
        <authorList>
            <person name="Dohra H."/>
            <person name="Tanaka K."/>
            <person name="Suzuki T."/>
            <person name="Fujishima M."/>
            <person name="Suzuki H."/>
        </authorList>
    </citation>
    <scope>NUCLEOTIDE SEQUENCE [LARGE SCALE GENOMIC DNA]</scope>
    <source>
        <strain evidence="9 10">F1</strain>
    </source>
</reference>
<dbReference type="PANTHER" id="PTHR43480">
    <property type="entry name" value="ACYL-[ACYL-CARRIER-PROTEIN]--UDP-N-ACETYLGLUCOSAMINE O-ACYLTRANSFERASE"/>
    <property type="match status" value="1"/>
</dbReference>
<dbReference type="Proteomes" id="UP000019112">
    <property type="component" value="Unassembled WGS sequence"/>
</dbReference>
<keyword evidence="5" id="KW-0677">Repeat</keyword>
<evidence type="ECO:0000256" key="2">
    <source>
        <dbReference type="ARBA" id="ARBA00022516"/>
    </source>
</evidence>
<evidence type="ECO:0000313" key="10">
    <source>
        <dbReference type="Proteomes" id="UP000019112"/>
    </source>
</evidence>
<dbReference type="NCBIfam" id="TIGR01852">
    <property type="entry name" value="lipid_A_lpxA"/>
    <property type="match status" value="1"/>
</dbReference>
<proteinExistence type="predicted"/>
<feature type="domain" description="UDP N-acetylglucosamine O-acyltransferase C-terminal" evidence="8">
    <location>
        <begin position="176"/>
        <end position="259"/>
    </location>
</feature>
<dbReference type="InterPro" id="IPR010137">
    <property type="entry name" value="Lipid_A_LpxA"/>
</dbReference>
<dbReference type="InterPro" id="IPR011004">
    <property type="entry name" value="Trimer_LpxA-like_sf"/>
</dbReference>
<dbReference type="GO" id="GO:0009245">
    <property type="term" value="P:lipid A biosynthetic process"/>
    <property type="evidence" value="ECO:0007669"/>
    <property type="project" value="UniProtKB-KW"/>
</dbReference>